<organism evidence="1 2">
    <name type="scientific">Dibothriocephalus latus</name>
    <name type="common">Fish tapeworm</name>
    <name type="synonym">Diphyllobothrium latum</name>
    <dbReference type="NCBI Taxonomy" id="60516"/>
    <lineage>
        <taxon>Eukaryota</taxon>
        <taxon>Metazoa</taxon>
        <taxon>Spiralia</taxon>
        <taxon>Lophotrochozoa</taxon>
        <taxon>Platyhelminthes</taxon>
        <taxon>Cestoda</taxon>
        <taxon>Eucestoda</taxon>
        <taxon>Diphyllobothriidea</taxon>
        <taxon>Diphyllobothriidae</taxon>
        <taxon>Dibothriocephalus</taxon>
    </lineage>
</organism>
<proteinExistence type="predicted"/>
<dbReference type="SUPFAM" id="SSF52821">
    <property type="entry name" value="Rhodanese/Cell cycle control phosphatase"/>
    <property type="match status" value="1"/>
</dbReference>
<protein>
    <recommendedName>
        <fullName evidence="3">Rhodanese domain-containing protein</fullName>
    </recommendedName>
</protein>
<dbReference type="InterPro" id="IPR036873">
    <property type="entry name" value="Rhodanese-like_dom_sf"/>
</dbReference>
<dbReference type="AlphaFoldDB" id="A0A3P7NVG1"/>
<accession>A0A3P7NVG1</accession>
<dbReference type="Gene3D" id="3.40.250.10">
    <property type="entry name" value="Rhodanese-like domain"/>
    <property type="match status" value="1"/>
</dbReference>
<reference evidence="1 2" key="1">
    <citation type="submission" date="2018-11" db="EMBL/GenBank/DDBJ databases">
        <authorList>
            <consortium name="Pathogen Informatics"/>
        </authorList>
    </citation>
    <scope>NUCLEOTIDE SEQUENCE [LARGE SCALE GENOMIC DNA]</scope>
</reference>
<evidence type="ECO:0000313" key="2">
    <source>
        <dbReference type="Proteomes" id="UP000281553"/>
    </source>
</evidence>
<dbReference type="Proteomes" id="UP000281553">
    <property type="component" value="Unassembled WGS sequence"/>
</dbReference>
<evidence type="ECO:0008006" key="3">
    <source>
        <dbReference type="Google" id="ProtNLM"/>
    </source>
</evidence>
<evidence type="ECO:0000313" key="1">
    <source>
        <dbReference type="EMBL" id="VDN12859.1"/>
    </source>
</evidence>
<keyword evidence="2" id="KW-1185">Reference proteome</keyword>
<dbReference type="EMBL" id="UYRU01054929">
    <property type="protein sequence ID" value="VDN12859.1"/>
    <property type="molecule type" value="Genomic_DNA"/>
</dbReference>
<gene>
    <name evidence="1" type="ORF">DILT_LOCUS8690</name>
</gene>
<sequence length="181" mass="20444">MREVLDQVGLEDQENRGCLYIQECDTCNATAKNKIKRGYSYEPNKCGHILVKIRSSSLPTTLPHLDRTTITVYELFMQAPGQQVCLDLRERWQFNAEHVVGARNYNCSTKSLARHAVKLFEHTMPVPEAAESSPKTDTEAQNVLIAYDASSVDVSSSRESVRFFINSLINLGFRVLFVQGE</sequence>
<name>A0A3P7NVG1_DIBLA</name>